<dbReference type="EMBL" id="MAQA01000039">
    <property type="protein sequence ID" value="OCI30344.1"/>
    <property type="molecule type" value="Genomic_DNA"/>
</dbReference>
<name>A0ABX2Y1F3_9CELL</name>
<evidence type="ECO:0000313" key="2">
    <source>
        <dbReference type="Proteomes" id="UP000093412"/>
    </source>
</evidence>
<dbReference type="Proteomes" id="UP000093412">
    <property type="component" value="Unassembled WGS sequence"/>
</dbReference>
<evidence type="ECO:0000313" key="1">
    <source>
        <dbReference type="EMBL" id="OCI30344.1"/>
    </source>
</evidence>
<comment type="caution">
    <text evidence="1">The sequence shown here is derived from an EMBL/GenBank/DDBJ whole genome shotgun (WGS) entry which is preliminary data.</text>
</comment>
<accession>A0ABX2Y1F3</accession>
<gene>
    <name evidence="1" type="ORF">OERS_30020</name>
</gene>
<sequence length="381" mass="38805">MSRGRGWQGAQELTVELDEPLPATAGPGAQERPRTVRALAYPQLVGDPQVGDRVLLNVSALARGLGTGGYALVVALPDALPADPPAGPGHLVKARYTPLQALVLGVDEQESPHHDTLRDADDLAGMPVVVADLHSALPAIVAGARLAATQGGRPAPRIAYVMTDGGALPAAFSRTVSGLRDAGWIHTCLTVGQAYGGDHEAVTVHTGLLAARHVTGADLTIVAQGPGNLGTGTRWGFSGVAAGEALNAAATLGALPVASLRVSGADPRDRHLGISHHSLTAYGRVALAAADVVVPRPTAEVEALPGWGPALTARITEQAARLAAPHGPHRLTHADVDTALLDALRATPVGLSTMGRGLDDDPAAFLAAAAAGLHAERNRPA</sequence>
<organism evidence="1 2">
    <name type="scientific">Oerskovia enterophila</name>
    <dbReference type="NCBI Taxonomy" id="43678"/>
    <lineage>
        <taxon>Bacteria</taxon>
        <taxon>Bacillati</taxon>
        <taxon>Actinomycetota</taxon>
        <taxon>Actinomycetes</taxon>
        <taxon>Micrococcales</taxon>
        <taxon>Cellulomonadaceae</taxon>
        <taxon>Oerskovia</taxon>
    </lineage>
</organism>
<protein>
    <recommendedName>
        <fullName evidence="3">DUF3866 domain-containing protein</fullName>
    </recommendedName>
</protein>
<reference evidence="1 2" key="1">
    <citation type="submission" date="2016-06" db="EMBL/GenBank/DDBJ databases">
        <title>Genome sequence of Oerskovia enterophila DSM 43852.</title>
        <authorList>
            <person name="Poehlein A."/>
            <person name="Jag V."/>
            <person name="Bengelsdorf F.R."/>
            <person name="Daniel R."/>
            <person name="Duerre P."/>
        </authorList>
    </citation>
    <scope>NUCLEOTIDE SEQUENCE [LARGE SCALE GENOMIC DNA]</scope>
    <source>
        <strain evidence="1 2">DSM 43852</strain>
    </source>
</reference>
<dbReference type="InterPro" id="IPR024479">
    <property type="entry name" value="DUF3866"/>
</dbReference>
<keyword evidence="2" id="KW-1185">Reference proteome</keyword>
<proteinExistence type="predicted"/>
<dbReference type="Pfam" id="PF12982">
    <property type="entry name" value="DUF3866"/>
    <property type="match status" value="1"/>
</dbReference>
<evidence type="ECO:0008006" key="3">
    <source>
        <dbReference type="Google" id="ProtNLM"/>
    </source>
</evidence>